<name>A0A382ZF17_9ZZZZ</name>
<evidence type="ECO:0000313" key="2">
    <source>
        <dbReference type="EMBL" id="SVD93819.1"/>
    </source>
</evidence>
<feature type="non-terminal residue" evidence="2">
    <location>
        <position position="1"/>
    </location>
</feature>
<evidence type="ECO:0000256" key="1">
    <source>
        <dbReference type="SAM" id="MobiDB-lite"/>
    </source>
</evidence>
<sequence length="31" mass="3481">VNDGPVCDERLVNKVPAVRDRRQDEPYVGPS</sequence>
<organism evidence="2">
    <name type="scientific">marine metagenome</name>
    <dbReference type="NCBI Taxonomy" id="408172"/>
    <lineage>
        <taxon>unclassified sequences</taxon>
        <taxon>metagenomes</taxon>
        <taxon>ecological metagenomes</taxon>
    </lineage>
</organism>
<dbReference type="AlphaFoldDB" id="A0A382ZF17"/>
<gene>
    <name evidence="2" type="ORF">METZ01_LOCUS446673</name>
</gene>
<reference evidence="2" key="1">
    <citation type="submission" date="2018-05" db="EMBL/GenBank/DDBJ databases">
        <authorList>
            <person name="Lanie J.A."/>
            <person name="Ng W.-L."/>
            <person name="Kazmierczak K.M."/>
            <person name="Andrzejewski T.M."/>
            <person name="Davidsen T.M."/>
            <person name="Wayne K.J."/>
            <person name="Tettelin H."/>
            <person name="Glass J.I."/>
            <person name="Rusch D."/>
            <person name="Podicherti R."/>
            <person name="Tsui H.-C.T."/>
            <person name="Winkler M.E."/>
        </authorList>
    </citation>
    <scope>NUCLEOTIDE SEQUENCE</scope>
</reference>
<accession>A0A382ZF17</accession>
<dbReference type="EMBL" id="UINC01183195">
    <property type="protein sequence ID" value="SVD93819.1"/>
    <property type="molecule type" value="Genomic_DNA"/>
</dbReference>
<protein>
    <submittedName>
        <fullName evidence="2">Uncharacterized protein</fullName>
    </submittedName>
</protein>
<feature type="region of interest" description="Disordered" evidence="1">
    <location>
        <begin position="1"/>
        <end position="31"/>
    </location>
</feature>
<proteinExistence type="predicted"/>
<feature type="compositionally biased region" description="Basic and acidic residues" evidence="1">
    <location>
        <begin position="7"/>
        <end position="25"/>
    </location>
</feature>